<sequence>MEAEKCFFALVLLVLTCCFPELAVSIGCVTKDWDCDEGWFCSLRDNRCKACSEIAQYFCHNLTEIQARFKECINYCFGMYDQGDCTLLP</sequence>
<dbReference type="Proteomes" id="UP001519460">
    <property type="component" value="Unassembled WGS sequence"/>
</dbReference>
<gene>
    <name evidence="2" type="ORF">BaRGS_00006717</name>
</gene>
<evidence type="ECO:0000256" key="1">
    <source>
        <dbReference type="SAM" id="SignalP"/>
    </source>
</evidence>
<dbReference type="AlphaFoldDB" id="A0ABD0LQX6"/>
<feature type="signal peptide" evidence="1">
    <location>
        <begin position="1"/>
        <end position="25"/>
    </location>
</feature>
<keyword evidence="1" id="KW-0732">Signal</keyword>
<protein>
    <submittedName>
        <fullName evidence="2">Uncharacterized protein</fullName>
    </submittedName>
</protein>
<dbReference type="EMBL" id="JACVVK020000028">
    <property type="protein sequence ID" value="KAK7501965.1"/>
    <property type="molecule type" value="Genomic_DNA"/>
</dbReference>
<comment type="caution">
    <text evidence="2">The sequence shown here is derived from an EMBL/GenBank/DDBJ whole genome shotgun (WGS) entry which is preliminary data.</text>
</comment>
<accession>A0ABD0LQX6</accession>
<reference evidence="2 3" key="1">
    <citation type="journal article" date="2023" name="Sci. Data">
        <title>Genome assembly of the Korean intertidal mud-creeper Batillaria attramentaria.</title>
        <authorList>
            <person name="Patra A.K."/>
            <person name="Ho P.T."/>
            <person name="Jun S."/>
            <person name="Lee S.J."/>
            <person name="Kim Y."/>
            <person name="Won Y.J."/>
        </authorList>
    </citation>
    <scope>NUCLEOTIDE SEQUENCE [LARGE SCALE GENOMIC DNA]</scope>
    <source>
        <strain evidence="2">Wonlab-2016</strain>
    </source>
</reference>
<organism evidence="2 3">
    <name type="scientific">Batillaria attramentaria</name>
    <dbReference type="NCBI Taxonomy" id="370345"/>
    <lineage>
        <taxon>Eukaryota</taxon>
        <taxon>Metazoa</taxon>
        <taxon>Spiralia</taxon>
        <taxon>Lophotrochozoa</taxon>
        <taxon>Mollusca</taxon>
        <taxon>Gastropoda</taxon>
        <taxon>Caenogastropoda</taxon>
        <taxon>Sorbeoconcha</taxon>
        <taxon>Cerithioidea</taxon>
        <taxon>Batillariidae</taxon>
        <taxon>Batillaria</taxon>
    </lineage>
</organism>
<proteinExistence type="predicted"/>
<evidence type="ECO:0000313" key="3">
    <source>
        <dbReference type="Proteomes" id="UP001519460"/>
    </source>
</evidence>
<name>A0ABD0LQX6_9CAEN</name>
<keyword evidence="3" id="KW-1185">Reference proteome</keyword>
<feature type="chain" id="PRO_5044769749" evidence="1">
    <location>
        <begin position="26"/>
        <end position="89"/>
    </location>
</feature>
<evidence type="ECO:0000313" key="2">
    <source>
        <dbReference type="EMBL" id="KAK7501965.1"/>
    </source>
</evidence>